<dbReference type="AlphaFoldDB" id="A0A4Y4D260"/>
<dbReference type="OrthoDB" id="4883381at2"/>
<feature type="signal peptide" evidence="2">
    <location>
        <begin position="1"/>
        <end position="28"/>
    </location>
</feature>
<gene>
    <name evidence="3" type="ORF">KVA01_14060</name>
</gene>
<name>A0A4Y4D260_KOCVA</name>
<dbReference type="EMBL" id="BJNW01000010">
    <property type="protein sequence ID" value="GEC99251.1"/>
    <property type="molecule type" value="Genomic_DNA"/>
</dbReference>
<dbReference type="PROSITE" id="PS51257">
    <property type="entry name" value="PROKAR_LIPOPROTEIN"/>
    <property type="match status" value="1"/>
</dbReference>
<evidence type="ECO:0000313" key="3">
    <source>
        <dbReference type="EMBL" id="GEC99251.1"/>
    </source>
</evidence>
<feature type="region of interest" description="Disordered" evidence="1">
    <location>
        <begin position="25"/>
        <end position="84"/>
    </location>
</feature>
<feature type="compositionally biased region" description="Low complexity" evidence="1">
    <location>
        <begin position="31"/>
        <end position="70"/>
    </location>
</feature>
<evidence type="ECO:0008006" key="5">
    <source>
        <dbReference type="Google" id="ProtNLM"/>
    </source>
</evidence>
<accession>A0A4Y4D260</accession>
<feature type="chain" id="PRO_5021242528" description="Lipoprotein" evidence="2">
    <location>
        <begin position="29"/>
        <end position="208"/>
    </location>
</feature>
<evidence type="ECO:0000256" key="1">
    <source>
        <dbReference type="SAM" id="MobiDB-lite"/>
    </source>
</evidence>
<feature type="region of interest" description="Disordered" evidence="1">
    <location>
        <begin position="127"/>
        <end position="159"/>
    </location>
</feature>
<organism evidence="3 4">
    <name type="scientific">Kocuria varians</name>
    <name type="common">Micrococcus varians</name>
    <dbReference type="NCBI Taxonomy" id="1272"/>
    <lineage>
        <taxon>Bacteria</taxon>
        <taxon>Bacillati</taxon>
        <taxon>Actinomycetota</taxon>
        <taxon>Actinomycetes</taxon>
        <taxon>Micrococcales</taxon>
        <taxon>Micrococcaceae</taxon>
        <taxon>Kocuria</taxon>
    </lineage>
</organism>
<dbReference type="RefSeq" id="WP_068468929.1">
    <property type="nucleotide sequence ID" value="NZ_BJNW01000010.1"/>
</dbReference>
<comment type="caution">
    <text evidence="3">The sequence shown here is derived from an EMBL/GenBank/DDBJ whole genome shotgun (WGS) entry which is preliminary data.</text>
</comment>
<keyword evidence="4" id="KW-1185">Reference proteome</keyword>
<proteinExistence type="predicted"/>
<protein>
    <recommendedName>
        <fullName evidence="5">Lipoprotein</fullName>
    </recommendedName>
</protein>
<sequence length="208" mass="21502">MNRRARALAVPFALAALALTGCGGGNDAQNTASPSASMSTSSAPSRTATASSTPEASAANTAESSETSAPEEAKTQAAAPAGDGEVQQVFQTGGQCIADVWSSSLPYTDALHQQVIDFCSSHQPGDWSHGYDPMDPKNMGGGQSETDESGYQKPDADESGYVGPAKEYYGYTGYVAPGFEYQVGSKCFDASLGRCKTSGEIQTENLGK</sequence>
<evidence type="ECO:0000256" key="2">
    <source>
        <dbReference type="SAM" id="SignalP"/>
    </source>
</evidence>
<evidence type="ECO:0000313" key="4">
    <source>
        <dbReference type="Proteomes" id="UP000315730"/>
    </source>
</evidence>
<dbReference type="Proteomes" id="UP000315730">
    <property type="component" value="Unassembled WGS sequence"/>
</dbReference>
<reference evidence="3 4" key="1">
    <citation type="submission" date="2019-06" db="EMBL/GenBank/DDBJ databases">
        <title>Whole genome shotgun sequence of Kocuria varians NBRC 15358.</title>
        <authorList>
            <person name="Hosoyama A."/>
            <person name="Uohara A."/>
            <person name="Ohji S."/>
            <person name="Ichikawa N."/>
        </authorList>
    </citation>
    <scope>NUCLEOTIDE SEQUENCE [LARGE SCALE GENOMIC DNA]</scope>
    <source>
        <strain evidence="3 4">NBRC 15358</strain>
    </source>
</reference>
<keyword evidence="2" id="KW-0732">Signal</keyword>